<dbReference type="RefSeq" id="WP_380078566.1">
    <property type="nucleotide sequence ID" value="NZ_JBHSGO010000159.1"/>
</dbReference>
<comment type="caution">
    <text evidence="8">The sequence shown here is derived from an EMBL/GenBank/DDBJ whole genome shotgun (WGS) entry which is preliminary data.</text>
</comment>
<organism evidence="8 9">
    <name type="scientific">Falsiporphyromonas endometrii</name>
    <dbReference type="NCBI Taxonomy" id="1387297"/>
    <lineage>
        <taxon>Bacteria</taxon>
        <taxon>Pseudomonadati</taxon>
        <taxon>Bacteroidota</taxon>
        <taxon>Bacteroidia</taxon>
        <taxon>Bacteroidales</taxon>
        <taxon>Porphyromonadaceae</taxon>
        <taxon>Falsiporphyromonas</taxon>
    </lineage>
</organism>
<keyword evidence="3" id="KW-0732">Signal</keyword>
<evidence type="ECO:0000256" key="7">
    <source>
        <dbReference type="ARBA" id="ARBA00023288"/>
    </source>
</evidence>
<evidence type="ECO:0000313" key="9">
    <source>
        <dbReference type="Proteomes" id="UP001596020"/>
    </source>
</evidence>
<evidence type="ECO:0000256" key="2">
    <source>
        <dbReference type="ARBA" id="ARBA00007248"/>
    </source>
</evidence>
<comment type="subcellular location">
    <subcellularLocation>
        <location evidence="1">Cell outer membrane</location>
    </subcellularLocation>
</comment>
<evidence type="ECO:0000256" key="4">
    <source>
        <dbReference type="ARBA" id="ARBA00023136"/>
    </source>
</evidence>
<evidence type="ECO:0000256" key="6">
    <source>
        <dbReference type="ARBA" id="ARBA00023237"/>
    </source>
</evidence>
<reference evidence="9" key="1">
    <citation type="journal article" date="2019" name="Int. J. Syst. Evol. Microbiol.">
        <title>The Global Catalogue of Microorganisms (GCM) 10K type strain sequencing project: providing services to taxonomists for standard genome sequencing and annotation.</title>
        <authorList>
            <consortium name="The Broad Institute Genomics Platform"/>
            <consortium name="The Broad Institute Genome Sequencing Center for Infectious Disease"/>
            <person name="Wu L."/>
            <person name="Ma J."/>
        </authorList>
    </citation>
    <scope>NUCLEOTIDE SEQUENCE [LARGE SCALE GENOMIC DNA]</scope>
    <source>
        <strain evidence="9">CGMCC 4.7357</strain>
    </source>
</reference>
<dbReference type="Proteomes" id="UP001596020">
    <property type="component" value="Unassembled WGS sequence"/>
</dbReference>
<accession>A0ABV9K7N8</accession>
<evidence type="ECO:0000256" key="1">
    <source>
        <dbReference type="ARBA" id="ARBA00004442"/>
    </source>
</evidence>
<evidence type="ECO:0000313" key="8">
    <source>
        <dbReference type="EMBL" id="MFC4665964.1"/>
    </source>
</evidence>
<sequence>MKLVRLRYIYLTFVLPLIMVLSSCDSLIFDDLSNCPQGVYVSFYSKTECAQDSSYPGVVQDLYLFAFDSKDQLVAVDARHNPNLSKDYELLMYLKPGYYTFVAWAGNLDKNLFDLSDLRINKSTKQDVYMTLKSKGATVLNVGNRKVWSGSSPVAELKSLKEKGSVDFIHTSVNLLEQTNRINVEVELHESVLKDVKPQDFRVEIGSSNYSLNLDGSIRPNLPQLAYPSIDEFTTNKLISKFVMLPLEYGRNNEITIVNQKDGKVVWNGDLIGSILLKNPNINLNCLHDFNIKFVIKDKCLDCHSYVCWAIYIDDWQIHSYQTDL</sequence>
<keyword evidence="5" id="KW-0564">Palmitate</keyword>
<dbReference type="EMBL" id="JBHSGO010000159">
    <property type="protein sequence ID" value="MFC4665964.1"/>
    <property type="molecule type" value="Genomic_DNA"/>
</dbReference>
<evidence type="ECO:0000256" key="5">
    <source>
        <dbReference type="ARBA" id="ARBA00023139"/>
    </source>
</evidence>
<keyword evidence="9" id="KW-1185">Reference proteome</keyword>
<evidence type="ECO:0000256" key="3">
    <source>
        <dbReference type="ARBA" id="ARBA00022729"/>
    </source>
</evidence>
<dbReference type="Pfam" id="PF08842">
    <property type="entry name" value="Mfa2"/>
    <property type="match status" value="1"/>
</dbReference>
<keyword evidence="6" id="KW-0998">Cell outer membrane</keyword>
<dbReference type="Gene3D" id="2.60.40.2100">
    <property type="match status" value="1"/>
</dbReference>
<comment type="similarity">
    <text evidence="2">Belongs to the bacteroidetes fimbrillin superfamily. FimB/Mfa2 family.</text>
</comment>
<dbReference type="PROSITE" id="PS51257">
    <property type="entry name" value="PROKAR_LIPOPROTEIN"/>
    <property type="match status" value="1"/>
</dbReference>
<dbReference type="Gene3D" id="2.60.40.2090">
    <property type="match status" value="1"/>
</dbReference>
<keyword evidence="7" id="KW-0449">Lipoprotein</keyword>
<name>A0ABV9K7N8_9PORP</name>
<dbReference type="InterPro" id="IPR014941">
    <property type="entry name" value="FimB/Mfa2/Mfa3"/>
</dbReference>
<keyword evidence="4" id="KW-0472">Membrane</keyword>
<proteinExistence type="inferred from homology"/>
<protein>
    <submittedName>
        <fullName evidence="8">FimB/Mfa2 family fimbrial subunit</fullName>
    </submittedName>
</protein>
<gene>
    <name evidence="8" type="ORF">ACFO3G_05035</name>
</gene>